<feature type="compositionally biased region" description="Basic and acidic residues" evidence="1">
    <location>
        <begin position="312"/>
        <end position="325"/>
    </location>
</feature>
<keyword evidence="2" id="KW-1133">Transmembrane helix</keyword>
<name>A0A9W7FNZ5_9STRA</name>
<proteinExistence type="predicted"/>
<feature type="compositionally biased region" description="Basic residues" evidence="1">
    <location>
        <begin position="339"/>
        <end position="355"/>
    </location>
</feature>
<feature type="transmembrane region" description="Helical" evidence="2">
    <location>
        <begin position="120"/>
        <end position="144"/>
    </location>
</feature>
<dbReference type="OrthoDB" id="41642at2759"/>
<dbReference type="AlphaFoldDB" id="A0A9W7FNZ5"/>
<accession>A0A9W7FNZ5</accession>
<feature type="transmembrane region" description="Helical" evidence="2">
    <location>
        <begin position="164"/>
        <end position="183"/>
    </location>
</feature>
<reference evidence="4" key="1">
    <citation type="journal article" date="2023" name="Commun. Biol.">
        <title>Genome analysis of Parmales, the sister group of diatoms, reveals the evolutionary specialization of diatoms from phago-mixotrophs to photoautotrophs.</title>
        <authorList>
            <person name="Ban H."/>
            <person name="Sato S."/>
            <person name="Yoshikawa S."/>
            <person name="Yamada K."/>
            <person name="Nakamura Y."/>
            <person name="Ichinomiya M."/>
            <person name="Sato N."/>
            <person name="Blanc-Mathieu R."/>
            <person name="Endo H."/>
            <person name="Kuwata A."/>
            <person name="Ogata H."/>
        </authorList>
    </citation>
    <scope>NUCLEOTIDE SEQUENCE [LARGE SCALE GENOMIC DNA]</scope>
    <source>
        <strain evidence="4">NIES 3700</strain>
    </source>
</reference>
<evidence type="ECO:0000256" key="2">
    <source>
        <dbReference type="SAM" id="Phobius"/>
    </source>
</evidence>
<feature type="transmembrane region" description="Helical" evidence="2">
    <location>
        <begin position="88"/>
        <end position="108"/>
    </location>
</feature>
<dbReference type="EMBL" id="BRXW01000246">
    <property type="protein sequence ID" value="GMI16209.1"/>
    <property type="molecule type" value="Genomic_DNA"/>
</dbReference>
<evidence type="ECO:0000313" key="4">
    <source>
        <dbReference type="Proteomes" id="UP001165122"/>
    </source>
</evidence>
<feature type="transmembrane region" description="Helical" evidence="2">
    <location>
        <begin position="54"/>
        <end position="76"/>
    </location>
</feature>
<feature type="transmembrane region" description="Helical" evidence="2">
    <location>
        <begin position="9"/>
        <end position="34"/>
    </location>
</feature>
<feature type="region of interest" description="Disordered" evidence="1">
    <location>
        <begin position="300"/>
        <end position="355"/>
    </location>
</feature>
<keyword evidence="2" id="KW-0812">Transmembrane</keyword>
<feature type="transmembrane region" description="Helical" evidence="2">
    <location>
        <begin position="221"/>
        <end position="244"/>
    </location>
</feature>
<dbReference type="Proteomes" id="UP001165122">
    <property type="component" value="Unassembled WGS sequence"/>
</dbReference>
<keyword evidence="4" id="KW-1185">Reference proteome</keyword>
<gene>
    <name evidence="3" type="ORF">TrLO_g12952</name>
</gene>
<evidence type="ECO:0000256" key="1">
    <source>
        <dbReference type="SAM" id="MobiDB-lite"/>
    </source>
</evidence>
<comment type="caution">
    <text evidence="3">The sequence shown here is derived from an EMBL/GenBank/DDBJ whole genome shotgun (WGS) entry which is preliminary data.</text>
</comment>
<evidence type="ECO:0000313" key="3">
    <source>
        <dbReference type="EMBL" id="GMI16209.1"/>
    </source>
</evidence>
<organism evidence="3 4">
    <name type="scientific">Triparma laevis f. longispina</name>
    <dbReference type="NCBI Taxonomy" id="1714387"/>
    <lineage>
        <taxon>Eukaryota</taxon>
        <taxon>Sar</taxon>
        <taxon>Stramenopiles</taxon>
        <taxon>Ochrophyta</taxon>
        <taxon>Bolidophyceae</taxon>
        <taxon>Parmales</taxon>
        <taxon>Triparmaceae</taxon>
        <taxon>Triparma</taxon>
    </lineage>
</organism>
<sequence length="355" mass="39007">MSSTASRNVILVAALLGVLLATLITTYGLPMLLAPELYVLAKFTFIKKTFANDWGTVGTDYGLTALMFTPAIYMLTRVPQSRFRDRSASLLLFYALSVLVGAISHQNFDTVSSMNTPTFRIMWSVCVGSVTAAGGYIGSIGSALAHMSNRSPRQRFKVVQVPRWWWVSYAIILTLMVFCGFFSMERPAADIFLAGITQTPPTVYLFLCLMSNDWGVGMEVFTAQIVLGVGAFLNAPLLPLYGILVRMGLSLGTVNTILHFWLAAAWGSQAYGCLVFSRHIELFEANLLGDQKKMLLEVPVKKNGKGGKNGTAKKEMKNEAEETRKSTRSRTRSTSTAKSKSRSNSRSRSKSKSKA</sequence>
<protein>
    <submittedName>
        <fullName evidence="3">Uncharacterized protein</fullName>
    </submittedName>
</protein>
<keyword evidence="2" id="KW-0472">Membrane</keyword>